<dbReference type="CDD" id="cd00060">
    <property type="entry name" value="FHA"/>
    <property type="match status" value="1"/>
</dbReference>
<dbReference type="InterPro" id="IPR008984">
    <property type="entry name" value="SMAD_FHA_dom_sf"/>
</dbReference>
<dbReference type="InterPro" id="IPR000253">
    <property type="entry name" value="FHA_dom"/>
</dbReference>
<evidence type="ECO:0000256" key="1">
    <source>
        <dbReference type="ARBA" id="ARBA00022553"/>
    </source>
</evidence>
<organism evidence="4 5">
    <name type="scientific">Pseudonocardia broussonetiae</name>
    <dbReference type="NCBI Taxonomy" id="2736640"/>
    <lineage>
        <taxon>Bacteria</taxon>
        <taxon>Bacillati</taxon>
        <taxon>Actinomycetota</taxon>
        <taxon>Actinomycetes</taxon>
        <taxon>Pseudonocardiales</taxon>
        <taxon>Pseudonocardiaceae</taxon>
        <taxon>Pseudonocardia</taxon>
    </lineage>
</organism>
<gene>
    <name evidence="4" type="ORF">HOP40_14555</name>
</gene>
<dbReference type="Pfam" id="PF00498">
    <property type="entry name" value="FHA"/>
    <property type="match status" value="1"/>
</dbReference>
<dbReference type="AlphaFoldDB" id="A0A6M6JIP2"/>
<proteinExistence type="predicted"/>
<dbReference type="EMBL" id="CP053564">
    <property type="protein sequence ID" value="QJY46890.1"/>
    <property type="molecule type" value="Genomic_DNA"/>
</dbReference>
<keyword evidence="5" id="KW-1185">Reference proteome</keyword>
<dbReference type="Proteomes" id="UP000505377">
    <property type="component" value="Chromosome"/>
</dbReference>
<evidence type="ECO:0000313" key="5">
    <source>
        <dbReference type="Proteomes" id="UP000505377"/>
    </source>
</evidence>
<feature type="compositionally biased region" description="Basic and acidic residues" evidence="2">
    <location>
        <begin position="1"/>
        <end position="12"/>
    </location>
</feature>
<reference evidence="4 5" key="1">
    <citation type="submission" date="2020-05" db="EMBL/GenBank/DDBJ databases">
        <authorList>
            <person name="Mo P."/>
        </authorList>
    </citation>
    <scope>NUCLEOTIDE SEQUENCE [LARGE SCALE GENOMIC DNA]</scope>
    <source>
        <strain evidence="4 5">Gen01</strain>
    </source>
</reference>
<evidence type="ECO:0000256" key="2">
    <source>
        <dbReference type="SAM" id="MobiDB-lite"/>
    </source>
</evidence>
<name>A0A6M6JIP2_9PSEU</name>
<sequence length="263" mass="28972">MRDVAPDQDRHLPTTHASLAHGVPPAARATIFALSVAGGISVGPKEGRTLVFGRNRPEVHVCVGEDDPRVSRQHGVLTHTGERWWIRNTGRLPVRLPGGRLLFAEEEPVPLAEGYTPVFVRGSSGREHLLELFVTGADGGRPAARHRDATQQPVLWRLDDDERLVLVVLGQRYLLHEHRPQPLSWRQAADQLAELQPDAGWTPKRVEHAVTAIRTRMSRGGVPGLTREEVGEPVGNALNDNLIRELVLSTTLVPPDLEMLGDT</sequence>
<evidence type="ECO:0000259" key="3">
    <source>
        <dbReference type="PROSITE" id="PS50006"/>
    </source>
</evidence>
<dbReference type="PROSITE" id="PS50006">
    <property type="entry name" value="FHA_DOMAIN"/>
    <property type="match status" value="1"/>
</dbReference>
<feature type="domain" description="FHA" evidence="3">
    <location>
        <begin position="50"/>
        <end position="101"/>
    </location>
</feature>
<dbReference type="KEGG" id="pbro:HOP40_14555"/>
<feature type="region of interest" description="Disordered" evidence="2">
    <location>
        <begin position="1"/>
        <end position="20"/>
    </location>
</feature>
<dbReference type="Gene3D" id="2.60.200.20">
    <property type="match status" value="1"/>
</dbReference>
<protein>
    <submittedName>
        <fullName evidence="4">FHA domain-containing protein</fullName>
    </submittedName>
</protein>
<dbReference type="SUPFAM" id="SSF49879">
    <property type="entry name" value="SMAD/FHA domain"/>
    <property type="match status" value="1"/>
</dbReference>
<accession>A0A6M6JIP2</accession>
<keyword evidence="1" id="KW-0597">Phosphoprotein</keyword>
<evidence type="ECO:0000313" key="4">
    <source>
        <dbReference type="EMBL" id="QJY46890.1"/>
    </source>
</evidence>